<evidence type="ECO:0000313" key="2">
    <source>
        <dbReference type="Proteomes" id="UP000809910"/>
    </source>
</evidence>
<sequence length="55" mass="6597">MQALCRFQEFPHYIRDDVPGDYCVILNAVKDLQMQALCRFREFPHYIRDDVFGTN</sequence>
<accession>A0ABS1W715</accession>
<keyword evidence="2" id="KW-1185">Reference proteome</keyword>
<name>A0ABS1W715_9GAMM</name>
<evidence type="ECO:0000313" key="1">
    <source>
        <dbReference type="EMBL" id="MBL7525158.1"/>
    </source>
</evidence>
<proteinExistence type="predicted"/>
<organism evidence="1 2">
    <name type="scientific">Legionella bononiensis</name>
    <dbReference type="NCBI Taxonomy" id="2793102"/>
    <lineage>
        <taxon>Bacteria</taxon>
        <taxon>Pseudomonadati</taxon>
        <taxon>Pseudomonadota</taxon>
        <taxon>Gammaproteobacteria</taxon>
        <taxon>Legionellales</taxon>
        <taxon>Legionellaceae</taxon>
        <taxon>Legionella</taxon>
    </lineage>
</organism>
<comment type="caution">
    <text evidence="1">The sequence shown here is derived from an EMBL/GenBank/DDBJ whole genome shotgun (WGS) entry which is preliminary data.</text>
</comment>
<dbReference type="EMBL" id="JADWVN010000003">
    <property type="protein sequence ID" value="MBL7525158.1"/>
    <property type="molecule type" value="Genomic_DNA"/>
</dbReference>
<gene>
    <name evidence="1" type="ORF">I5282_01065</name>
</gene>
<reference evidence="1 2" key="1">
    <citation type="submission" date="2020-12" db="EMBL/GenBank/DDBJ databases">
        <title>WGS of Legionella: environmental sample.</title>
        <authorList>
            <person name="Cristino S."/>
            <person name="Girolamini L."/>
            <person name="Salaris S."/>
            <person name="Pascale M.R."/>
            <person name="Mazzotta M."/>
            <person name="Orsini M."/>
            <person name="Grottola A."/>
        </authorList>
    </citation>
    <scope>NUCLEOTIDE SEQUENCE [LARGE SCALE GENOMIC DNA]</scope>
    <source>
        <strain evidence="1 2">30cs62</strain>
    </source>
</reference>
<protein>
    <submittedName>
        <fullName evidence="1">Uncharacterized protein</fullName>
    </submittedName>
</protein>
<dbReference type="RefSeq" id="WP_203112385.1">
    <property type="nucleotide sequence ID" value="NZ_JADOBG010000022.1"/>
</dbReference>
<dbReference type="Proteomes" id="UP000809910">
    <property type="component" value="Unassembled WGS sequence"/>
</dbReference>